<feature type="transmembrane region" description="Helical" evidence="7">
    <location>
        <begin position="185"/>
        <end position="210"/>
    </location>
</feature>
<protein>
    <recommendedName>
        <fullName evidence="8">Amino acid transporter transmembrane domain-containing protein</fullName>
    </recommendedName>
</protein>
<feature type="transmembrane region" description="Helical" evidence="7">
    <location>
        <begin position="161"/>
        <end position="178"/>
    </location>
</feature>
<feature type="transmembrane region" description="Helical" evidence="7">
    <location>
        <begin position="382"/>
        <end position="404"/>
    </location>
</feature>
<evidence type="ECO:0000256" key="2">
    <source>
        <dbReference type="ARBA" id="ARBA00022448"/>
    </source>
</evidence>
<evidence type="ECO:0000256" key="5">
    <source>
        <dbReference type="ARBA" id="ARBA00022989"/>
    </source>
</evidence>
<evidence type="ECO:0000313" key="9">
    <source>
        <dbReference type="EMBL" id="KAF4683839.1"/>
    </source>
</evidence>
<evidence type="ECO:0000259" key="8">
    <source>
        <dbReference type="Pfam" id="PF01490"/>
    </source>
</evidence>
<dbReference type="InterPro" id="IPR013057">
    <property type="entry name" value="AA_transpt_TM"/>
</dbReference>
<keyword evidence="2" id="KW-0813">Transport</keyword>
<feature type="transmembrane region" description="Helical" evidence="7">
    <location>
        <begin position="131"/>
        <end position="155"/>
    </location>
</feature>
<feature type="domain" description="Amino acid transporter transmembrane" evidence="8">
    <location>
        <begin position="44"/>
        <end position="440"/>
    </location>
</feature>
<name>A0A7J6NJ03_PEROL</name>
<dbReference type="OrthoDB" id="655540at2759"/>
<dbReference type="Pfam" id="PF01490">
    <property type="entry name" value="Aa_trans"/>
    <property type="match status" value="1"/>
</dbReference>
<proteinExistence type="predicted"/>
<dbReference type="PANTHER" id="PTHR22950">
    <property type="entry name" value="AMINO ACID TRANSPORTER"/>
    <property type="match status" value="1"/>
</dbReference>
<comment type="subcellular location">
    <subcellularLocation>
        <location evidence="1">Membrane</location>
        <topology evidence="1">Multi-pass membrane protein</topology>
    </subcellularLocation>
</comment>
<dbReference type="Proteomes" id="UP000541610">
    <property type="component" value="Unassembled WGS sequence"/>
</dbReference>
<keyword evidence="5 7" id="KW-1133">Transmembrane helix</keyword>
<keyword evidence="6 7" id="KW-0472">Membrane</keyword>
<feature type="transmembrane region" description="Helical" evidence="7">
    <location>
        <begin position="261"/>
        <end position="285"/>
    </location>
</feature>
<dbReference type="PANTHER" id="PTHR22950:SF692">
    <property type="entry name" value="TRANSMEMBRANE AMINO ACID TRANSPORTER FAMILY PROTEIN"/>
    <property type="match status" value="1"/>
</dbReference>
<keyword evidence="4" id="KW-0029">Amino-acid transport</keyword>
<dbReference type="AlphaFoldDB" id="A0A7J6NJ03"/>
<feature type="transmembrane region" description="Helical" evidence="7">
    <location>
        <begin position="46"/>
        <end position="68"/>
    </location>
</feature>
<gene>
    <name evidence="9" type="ORF">FOZ60_008574</name>
</gene>
<keyword evidence="3 7" id="KW-0812">Transmembrane</keyword>
<dbReference type="Gene3D" id="1.20.1740.10">
    <property type="entry name" value="Amino acid/polyamine transporter I"/>
    <property type="match status" value="1"/>
</dbReference>
<feature type="transmembrane region" description="Helical" evidence="7">
    <location>
        <begin position="230"/>
        <end position="249"/>
    </location>
</feature>
<comment type="caution">
    <text evidence="9">The sequence shown here is derived from an EMBL/GenBank/DDBJ whole genome shotgun (WGS) entry which is preliminary data.</text>
</comment>
<evidence type="ECO:0000256" key="6">
    <source>
        <dbReference type="ARBA" id="ARBA00023136"/>
    </source>
</evidence>
<evidence type="ECO:0000256" key="7">
    <source>
        <dbReference type="SAM" id="Phobius"/>
    </source>
</evidence>
<feature type="transmembrane region" description="Helical" evidence="7">
    <location>
        <begin position="74"/>
        <end position="96"/>
    </location>
</feature>
<dbReference type="GO" id="GO:0015179">
    <property type="term" value="F:L-amino acid transmembrane transporter activity"/>
    <property type="evidence" value="ECO:0007669"/>
    <property type="project" value="TreeGrafter"/>
</dbReference>
<organism evidence="9 10">
    <name type="scientific">Perkinsus olseni</name>
    <name type="common">Perkinsus atlanticus</name>
    <dbReference type="NCBI Taxonomy" id="32597"/>
    <lineage>
        <taxon>Eukaryota</taxon>
        <taxon>Sar</taxon>
        <taxon>Alveolata</taxon>
        <taxon>Perkinsozoa</taxon>
        <taxon>Perkinsea</taxon>
        <taxon>Perkinsida</taxon>
        <taxon>Perkinsidae</taxon>
        <taxon>Perkinsus</taxon>
    </lineage>
</organism>
<dbReference type="EMBL" id="JABANP010000343">
    <property type="protein sequence ID" value="KAF4683839.1"/>
    <property type="molecule type" value="Genomic_DNA"/>
</dbReference>
<sequence length="444" mass="47180">MTPVGDGPLSSVNLSAFWILMDPKSSETVSTPGGKDGERPKNGMSVLRAACSIAMTAVGIGILALPRATAESGFIGGLVTLFIAAFASYIAGLLLWKALFLNPTQGDSAMPSFEEMGYAAFGRVGSIYFGFILHLVLTAICAVLLVLLASTTIAFTKVLDVRTWVAIWALACLPLSWIKEMKNVSLLAAVGVVSVCTLVVVVIVACIQHLATAGTRDSYNLLSTNPLRLLGNFAAFIFSFGFSATTPTITHNMNEPKRYPVALAIAALFCVITYASLMLLGYAAYGDSLLNADTIADAISPPRSNLSVAGWIINFVILVVVVSHFLVLYTPTALAMDDFLSRVGWVTKLPDARQRIARLSARSALVVIQALIAVAIPSVDKLVNLIGALCVIQLCFIVPIACYVKLKRMAGIRIGIIEIVLYLVLLVVALIAMGVGIHGAVIQF</sequence>
<evidence type="ECO:0000256" key="1">
    <source>
        <dbReference type="ARBA" id="ARBA00004141"/>
    </source>
</evidence>
<evidence type="ECO:0000313" key="10">
    <source>
        <dbReference type="Proteomes" id="UP000541610"/>
    </source>
</evidence>
<dbReference type="GO" id="GO:0005774">
    <property type="term" value="C:vacuolar membrane"/>
    <property type="evidence" value="ECO:0007669"/>
    <property type="project" value="TreeGrafter"/>
</dbReference>
<evidence type="ECO:0000256" key="3">
    <source>
        <dbReference type="ARBA" id="ARBA00022692"/>
    </source>
</evidence>
<evidence type="ECO:0000256" key="4">
    <source>
        <dbReference type="ARBA" id="ARBA00022970"/>
    </source>
</evidence>
<reference evidence="9 10" key="1">
    <citation type="submission" date="2020-04" db="EMBL/GenBank/DDBJ databases">
        <title>Perkinsus olseni comparative genomics.</title>
        <authorList>
            <person name="Bogema D.R."/>
        </authorList>
    </citation>
    <scope>NUCLEOTIDE SEQUENCE [LARGE SCALE GENOMIC DNA]</scope>
    <source>
        <strain evidence="9">00978-12</strain>
    </source>
</reference>
<feature type="transmembrane region" description="Helical" evidence="7">
    <location>
        <begin position="416"/>
        <end position="441"/>
    </location>
</feature>
<feature type="transmembrane region" description="Helical" evidence="7">
    <location>
        <begin position="311"/>
        <end position="335"/>
    </location>
</feature>
<accession>A0A7J6NJ03</accession>